<organism evidence="1 2">
    <name type="scientific">Protopolystoma xenopodis</name>
    <dbReference type="NCBI Taxonomy" id="117903"/>
    <lineage>
        <taxon>Eukaryota</taxon>
        <taxon>Metazoa</taxon>
        <taxon>Spiralia</taxon>
        <taxon>Lophotrochozoa</taxon>
        <taxon>Platyhelminthes</taxon>
        <taxon>Monogenea</taxon>
        <taxon>Polyopisthocotylea</taxon>
        <taxon>Polystomatidea</taxon>
        <taxon>Polystomatidae</taxon>
        <taxon>Protopolystoma</taxon>
    </lineage>
</organism>
<sequence length="49" mass="5577">MDKRLRFSIQLASSDLADSMRLRVLVQVIHFLMGNKINAPNYALISCLL</sequence>
<protein>
    <submittedName>
        <fullName evidence="1">Uncharacterized protein</fullName>
    </submittedName>
</protein>
<accession>A0A3S4ZZW6</accession>
<evidence type="ECO:0000313" key="1">
    <source>
        <dbReference type="EMBL" id="VEL16101.1"/>
    </source>
</evidence>
<name>A0A3S4ZZW6_9PLAT</name>
<comment type="caution">
    <text evidence="1">The sequence shown here is derived from an EMBL/GenBank/DDBJ whole genome shotgun (WGS) entry which is preliminary data.</text>
</comment>
<gene>
    <name evidence="1" type="ORF">PXEA_LOCUS9541</name>
</gene>
<dbReference type="EMBL" id="CAAALY010027140">
    <property type="protein sequence ID" value="VEL16101.1"/>
    <property type="molecule type" value="Genomic_DNA"/>
</dbReference>
<dbReference type="Proteomes" id="UP000784294">
    <property type="component" value="Unassembled WGS sequence"/>
</dbReference>
<keyword evidence="2" id="KW-1185">Reference proteome</keyword>
<dbReference type="AlphaFoldDB" id="A0A3S4ZZW6"/>
<proteinExistence type="predicted"/>
<reference evidence="1" key="1">
    <citation type="submission" date="2018-11" db="EMBL/GenBank/DDBJ databases">
        <authorList>
            <consortium name="Pathogen Informatics"/>
        </authorList>
    </citation>
    <scope>NUCLEOTIDE SEQUENCE</scope>
</reference>
<evidence type="ECO:0000313" key="2">
    <source>
        <dbReference type="Proteomes" id="UP000784294"/>
    </source>
</evidence>